<feature type="region of interest" description="Disordered" evidence="3">
    <location>
        <begin position="382"/>
        <end position="418"/>
    </location>
</feature>
<evidence type="ECO:0000256" key="1">
    <source>
        <dbReference type="ARBA" id="ARBA00004141"/>
    </source>
</evidence>
<dbReference type="PANTHER" id="PTHR11360:SF284">
    <property type="entry name" value="EG:103B4.3 PROTEIN-RELATED"/>
    <property type="match status" value="1"/>
</dbReference>
<evidence type="ECO:0000256" key="3">
    <source>
        <dbReference type="SAM" id="MobiDB-lite"/>
    </source>
</evidence>
<dbReference type="InterPro" id="IPR050327">
    <property type="entry name" value="Proton-linked_MCT"/>
</dbReference>
<evidence type="ECO:0000313" key="6">
    <source>
        <dbReference type="Proteomes" id="UP001150907"/>
    </source>
</evidence>
<dbReference type="OrthoDB" id="6499973at2759"/>
<comment type="caution">
    <text evidence="5">The sequence shown here is derived from an EMBL/GenBank/DDBJ whole genome shotgun (WGS) entry which is preliminary data.</text>
</comment>
<feature type="transmembrane region" description="Helical" evidence="4">
    <location>
        <begin position="184"/>
        <end position="207"/>
    </location>
</feature>
<dbReference type="Gene3D" id="1.20.1250.20">
    <property type="entry name" value="MFS general substrate transporter like domains"/>
    <property type="match status" value="2"/>
</dbReference>
<feature type="transmembrane region" description="Helical" evidence="4">
    <location>
        <begin position="578"/>
        <end position="597"/>
    </location>
</feature>
<dbReference type="InterPro" id="IPR036259">
    <property type="entry name" value="MFS_trans_sf"/>
</dbReference>
<feature type="transmembrane region" description="Helical" evidence="4">
    <location>
        <begin position="139"/>
        <end position="164"/>
    </location>
</feature>
<feature type="transmembrane region" description="Helical" evidence="4">
    <location>
        <begin position="275"/>
        <end position="296"/>
    </location>
</feature>
<keyword evidence="4" id="KW-0812">Transmembrane</keyword>
<dbReference type="SUPFAM" id="SSF103473">
    <property type="entry name" value="MFS general substrate transporter"/>
    <property type="match status" value="1"/>
</dbReference>
<evidence type="ECO:0000313" key="5">
    <source>
        <dbReference type="EMBL" id="KAJ2006472.1"/>
    </source>
</evidence>
<evidence type="ECO:0000256" key="4">
    <source>
        <dbReference type="SAM" id="Phobius"/>
    </source>
</evidence>
<dbReference type="AlphaFoldDB" id="A0A9W8EJD1"/>
<reference evidence="5" key="1">
    <citation type="submission" date="2022-07" db="EMBL/GenBank/DDBJ databases">
        <title>Phylogenomic reconstructions and comparative analyses of Kickxellomycotina fungi.</title>
        <authorList>
            <person name="Reynolds N.K."/>
            <person name="Stajich J.E."/>
            <person name="Barry K."/>
            <person name="Grigoriev I.V."/>
            <person name="Crous P."/>
            <person name="Smith M.E."/>
        </authorList>
    </citation>
    <scope>NUCLEOTIDE SEQUENCE</scope>
    <source>
        <strain evidence="5">IMI 214461</strain>
    </source>
</reference>
<feature type="region of interest" description="Disordered" evidence="3">
    <location>
        <begin position="1"/>
        <end position="29"/>
    </location>
</feature>
<gene>
    <name evidence="5" type="ORF">H4R26_001349</name>
</gene>
<feature type="transmembrane region" description="Helical" evidence="4">
    <location>
        <begin position="636"/>
        <end position="655"/>
    </location>
</feature>
<accession>A0A9W8EJD1</accession>
<comment type="similarity">
    <text evidence="2">Belongs to the major facilitator superfamily. Monocarboxylate porter (TC 2.A.1.13) family.</text>
</comment>
<evidence type="ECO:0008006" key="7">
    <source>
        <dbReference type="Google" id="ProtNLM"/>
    </source>
</evidence>
<feature type="transmembrane region" description="Helical" evidence="4">
    <location>
        <begin position="214"/>
        <end position="234"/>
    </location>
</feature>
<keyword evidence="4" id="KW-0472">Membrane</keyword>
<dbReference type="EMBL" id="JANBQF010000059">
    <property type="protein sequence ID" value="KAJ2006472.1"/>
    <property type="molecule type" value="Genomic_DNA"/>
</dbReference>
<name>A0A9W8EJD1_9FUNG</name>
<feature type="transmembrane region" description="Helical" evidence="4">
    <location>
        <begin position="515"/>
        <end position="539"/>
    </location>
</feature>
<comment type="subcellular location">
    <subcellularLocation>
        <location evidence="1">Membrane</location>
        <topology evidence="1">Multi-pass membrane protein</topology>
    </subcellularLocation>
</comment>
<sequence>MDQEPLTSSPPSSSSYSTSSDPGEQVRYHGTVSSPAVGMVDEILDPVTVVLERMDPHGTRLEVNESHSCGMVVHVGLTSEDGTLDCDLTETGERLLFGSVSQTPQVFDEKLVVMFRSLIVPPATKRFRRRSLVTYPRHMGAIVVLCSFAALALGPGLLNAYGVYEEEYDRLYDDKDEGGGQSSALGSPVIFIGILQILLANGMGFVGGWCAQRFGPGPTVFAGGLLMSLGLFLASYARHVWQLCLAQGVVFGLGVGLAWIPAASAPSSWFDRNRGVATGITHMGLGIGGLMFAPLSRFLLEKAGTSGSLRWLALVMLVGVSVASLGIHSKSHRPQHVNEIVVDSARWSKCLEDEMLHMPATGYDSDPDIDYPEYRRRSSLITSTKAAVDPADEEKDAETGGSRRAAKLPAQELGGDGDAEEISEIAAASPPPSIHVRFASNVDSYAVPTAKQAALSQLEGLTRGKVLGMARQKQAEKQAKRKKTMRVATDSKPPAKDALEGGTPSRRSIFRSWRFWLLSAGVGLGQAGWYVVLLFMTSISVSAGLGVHNAAIILGAINGASAVGQFTAGYAADVIGPINALLGFTLLATVSQCVLFVPHLSFHLLVAYACLCGASIGAADPLAVMASVTQFGRARAASTTGSVYGSVGVFVTVMAPSARVVLQRLGHNSANFTPLYVFVVLLFAASTLMLALLRLRISRRVLVSA</sequence>
<dbReference type="Proteomes" id="UP001150907">
    <property type="component" value="Unassembled WGS sequence"/>
</dbReference>
<organism evidence="5 6">
    <name type="scientific">Coemansia thaxteri</name>
    <dbReference type="NCBI Taxonomy" id="2663907"/>
    <lineage>
        <taxon>Eukaryota</taxon>
        <taxon>Fungi</taxon>
        <taxon>Fungi incertae sedis</taxon>
        <taxon>Zoopagomycota</taxon>
        <taxon>Kickxellomycotina</taxon>
        <taxon>Kickxellomycetes</taxon>
        <taxon>Kickxellales</taxon>
        <taxon>Kickxellaceae</taxon>
        <taxon>Coemansia</taxon>
    </lineage>
</organism>
<feature type="transmembrane region" description="Helical" evidence="4">
    <location>
        <begin position="603"/>
        <end position="624"/>
    </location>
</feature>
<dbReference type="PANTHER" id="PTHR11360">
    <property type="entry name" value="MONOCARBOXYLATE TRANSPORTER"/>
    <property type="match status" value="1"/>
</dbReference>
<feature type="transmembrane region" description="Helical" evidence="4">
    <location>
        <begin position="551"/>
        <end position="571"/>
    </location>
</feature>
<keyword evidence="6" id="KW-1185">Reference proteome</keyword>
<feature type="transmembrane region" description="Helical" evidence="4">
    <location>
        <begin position="675"/>
        <end position="693"/>
    </location>
</feature>
<evidence type="ECO:0000256" key="2">
    <source>
        <dbReference type="ARBA" id="ARBA00006727"/>
    </source>
</evidence>
<protein>
    <recommendedName>
        <fullName evidence="7">Major facilitator superfamily (MFS) profile domain-containing protein</fullName>
    </recommendedName>
</protein>
<dbReference type="Pfam" id="PF07690">
    <property type="entry name" value="MFS_1"/>
    <property type="match status" value="2"/>
</dbReference>
<keyword evidence="4" id="KW-1133">Transmembrane helix</keyword>
<proteinExistence type="inferred from homology"/>
<dbReference type="InterPro" id="IPR011701">
    <property type="entry name" value="MFS"/>
</dbReference>
<feature type="transmembrane region" description="Helical" evidence="4">
    <location>
        <begin position="240"/>
        <end position="263"/>
    </location>
</feature>
<dbReference type="GO" id="GO:0016020">
    <property type="term" value="C:membrane"/>
    <property type="evidence" value="ECO:0007669"/>
    <property type="project" value="UniProtKB-SubCell"/>
</dbReference>
<feature type="region of interest" description="Disordered" evidence="3">
    <location>
        <begin position="476"/>
        <end position="503"/>
    </location>
</feature>
<feature type="compositionally biased region" description="Low complexity" evidence="3">
    <location>
        <begin position="7"/>
        <end position="20"/>
    </location>
</feature>
<dbReference type="GO" id="GO:0022857">
    <property type="term" value="F:transmembrane transporter activity"/>
    <property type="evidence" value="ECO:0007669"/>
    <property type="project" value="InterPro"/>
</dbReference>